<dbReference type="InterPro" id="IPR003313">
    <property type="entry name" value="AraC-bd"/>
</dbReference>
<dbReference type="Pfam" id="PF02311">
    <property type="entry name" value="AraC_binding"/>
    <property type="match status" value="1"/>
</dbReference>
<sequence>MSQQPYFYRTYSHSASETAKKVWFHVHSVGWFSCTPDYDVKRKSFYDYQIKYVVRGSGTVVWQGRSYRVGPRELFFLDLNQEHRYFADPDDPWEVLWVHFGGPQSAAYYQLLEGRSSPVYHVSHPVQVEAYFRRLYHLFGHRPIGMEPRASALINCILTEMIVTRMESGVTQPGLDVPQYPDAIRRAIYYMEHHFHEPLKLNEIAQKALLSPFHFSRLFKQSTGYSVMEYLLKFRLTQAKQLLVETQLTISEIAEKVGFSDQSYFGKVFKRYEKLTPKEFRLTYSKSRPLPHQFPL</sequence>
<accession>A0A1H8FJ36</accession>
<dbReference type="SMART" id="SM00342">
    <property type="entry name" value="HTH_ARAC"/>
    <property type="match status" value="1"/>
</dbReference>
<evidence type="ECO:0000256" key="2">
    <source>
        <dbReference type="ARBA" id="ARBA00023125"/>
    </source>
</evidence>
<dbReference type="PRINTS" id="PR00032">
    <property type="entry name" value="HTHARAC"/>
</dbReference>
<keyword evidence="3" id="KW-0804">Transcription</keyword>
<dbReference type="InterPro" id="IPR014710">
    <property type="entry name" value="RmlC-like_jellyroll"/>
</dbReference>
<evidence type="ECO:0000256" key="3">
    <source>
        <dbReference type="ARBA" id="ARBA00023163"/>
    </source>
</evidence>
<dbReference type="SUPFAM" id="SSF46689">
    <property type="entry name" value="Homeodomain-like"/>
    <property type="match status" value="2"/>
</dbReference>
<keyword evidence="6" id="KW-1185">Reference proteome</keyword>
<dbReference type="InterPro" id="IPR018062">
    <property type="entry name" value="HTH_AraC-typ_CS"/>
</dbReference>
<name>A0A1H8FJ36_9BACL</name>
<dbReference type="RefSeq" id="WP_170839876.1">
    <property type="nucleotide sequence ID" value="NZ_FOCQ01000008.1"/>
</dbReference>
<dbReference type="SUPFAM" id="SSF51215">
    <property type="entry name" value="Regulatory protein AraC"/>
    <property type="match status" value="1"/>
</dbReference>
<evidence type="ECO:0000259" key="4">
    <source>
        <dbReference type="PROSITE" id="PS01124"/>
    </source>
</evidence>
<dbReference type="PROSITE" id="PS00041">
    <property type="entry name" value="HTH_ARAC_FAMILY_1"/>
    <property type="match status" value="1"/>
</dbReference>
<keyword evidence="2" id="KW-0238">DNA-binding</keyword>
<evidence type="ECO:0000313" key="6">
    <source>
        <dbReference type="Proteomes" id="UP000199695"/>
    </source>
</evidence>
<dbReference type="GO" id="GO:0043565">
    <property type="term" value="F:sequence-specific DNA binding"/>
    <property type="evidence" value="ECO:0007669"/>
    <property type="project" value="InterPro"/>
</dbReference>
<proteinExistence type="predicted"/>
<dbReference type="STRING" id="1173111.SAMN05444955_108197"/>
<reference evidence="5 6" key="1">
    <citation type="submission" date="2016-10" db="EMBL/GenBank/DDBJ databases">
        <authorList>
            <person name="de Groot N.N."/>
        </authorList>
    </citation>
    <scope>NUCLEOTIDE SEQUENCE [LARGE SCALE GENOMIC DNA]</scope>
    <source>
        <strain evidence="5 6">DSM 46701</strain>
    </source>
</reference>
<dbReference type="PANTHER" id="PTHR43280">
    <property type="entry name" value="ARAC-FAMILY TRANSCRIPTIONAL REGULATOR"/>
    <property type="match status" value="1"/>
</dbReference>
<gene>
    <name evidence="5" type="ORF">SAMN05444955_108197</name>
</gene>
<dbReference type="Gene3D" id="2.60.120.10">
    <property type="entry name" value="Jelly Rolls"/>
    <property type="match status" value="1"/>
</dbReference>
<dbReference type="EMBL" id="FOCQ01000008">
    <property type="protein sequence ID" value="SEN31088.1"/>
    <property type="molecule type" value="Genomic_DNA"/>
</dbReference>
<dbReference type="InterPro" id="IPR018060">
    <property type="entry name" value="HTH_AraC"/>
</dbReference>
<protein>
    <submittedName>
        <fullName evidence="5">AraC-like ligand binding domain-containing protein</fullName>
    </submittedName>
</protein>
<dbReference type="InterPro" id="IPR009057">
    <property type="entry name" value="Homeodomain-like_sf"/>
</dbReference>
<dbReference type="Proteomes" id="UP000199695">
    <property type="component" value="Unassembled WGS sequence"/>
</dbReference>
<dbReference type="Pfam" id="PF12833">
    <property type="entry name" value="HTH_18"/>
    <property type="match status" value="1"/>
</dbReference>
<dbReference type="Gene3D" id="1.10.10.60">
    <property type="entry name" value="Homeodomain-like"/>
    <property type="match status" value="2"/>
</dbReference>
<dbReference type="PANTHER" id="PTHR43280:SF2">
    <property type="entry name" value="HTH-TYPE TRANSCRIPTIONAL REGULATOR EXSA"/>
    <property type="match status" value="1"/>
</dbReference>
<feature type="domain" description="HTH araC/xylS-type" evidence="4">
    <location>
        <begin position="185"/>
        <end position="283"/>
    </location>
</feature>
<dbReference type="AlphaFoldDB" id="A0A1H8FJ36"/>
<evidence type="ECO:0000313" key="5">
    <source>
        <dbReference type="EMBL" id="SEN31088.1"/>
    </source>
</evidence>
<evidence type="ECO:0000256" key="1">
    <source>
        <dbReference type="ARBA" id="ARBA00023015"/>
    </source>
</evidence>
<dbReference type="InterPro" id="IPR037923">
    <property type="entry name" value="HTH-like"/>
</dbReference>
<organism evidence="5 6">
    <name type="scientific">Lihuaxuella thermophila</name>
    <dbReference type="NCBI Taxonomy" id="1173111"/>
    <lineage>
        <taxon>Bacteria</taxon>
        <taxon>Bacillati</taxon>
        <taxon>Bacillota</taxon>
        <taxon>Bacilli</taxon>
        <taxon>Bacillales</taxon>
        <taxon>Thermoactinomycetaceae</taxon>
        <taxon>Lihuaxuella</taxon>
    </lineage>
</organism>
<dbReference type="GO" id="GO:0003700">
    <property type="term" value="F:DNA-binding transcription factor activity"/>
    <property type="evidence" value="ECO:0007669"/>
    <property type="project" value="InterPro"/>
</dbReference>
<keyword evidence="1" id="KW-0805">Transcription regulation</keyword>
<dbReference type="PROSITE" id="PS01124">
    <property type="entry name" value="HTH_ARAC_FAMILY_2"/>
    <property type="match status" value="1"/>
</dbReference>
<dbReference type="InterPro" id="IPR020449">
    <property type="entry name" value="Tscrpt_reg_AraC-type_HTH"/>
</dbReference>